<evidence type="ECO:0000256" key="1">
    <source>
        <dbReference type="SAM" id="Phobius"/>
    </source>
</evidence>
<sequence length="57" mass="6308">MYFVLACCERVCSLLPTPCCVATKVIINVFRASVLLGLLLGKVVEFIFGEKMRSLLV</sequence>
<keyword evidence="1" id="KW-0812">Transmembrane</keyword>
<accession>A0A2K2DAT0</accession>
<evidence type="ECO:0000313" key="3">
    <source>
        <dbReference type="EnsemblPlants" id="PNT71381"/>
    </source>
</evidence>
<dbReference type="Gramene" id="PNT71381">
    <property type="protein sequence ID" value="PNT71381"/>
    <property type="gene ID" value="BRADI_2g26815v3"/>
</dbReference>
<reference evidence="3" key="3">
    <citation type="submission" date="2018-08" db="UniProtKB">
        <authorList>
            <consortium name="EnsemblPlants"/>
        </authorList>
    </citation>
    <scope>IDENTIFICATION</scope>
    <source>
        <strain evidence="3">cv. Bd21</strain>
    </source>
</reference>
<protein>
    <submittedName>
        <fullName evidence="2 3">Uncharacterized protein</fullName>
    </submittedName>
</protein>
<keyword evidence="1" id="KW-0472">Membrane</keyword>
<organism evidence="2">
    <name type="scientific">Brachypodium distachyon</name>
    <name type="common">Purple false brome</name>
    <name type="synonym">Trachynia distachya</name>
    <dbReference type="NCBI Taxonomy" id="15368"/>
    <lineage>
        <taxon>Eukaryota</taxon>
        <taxon>Viridiplantae</taxon>
        <taxon>Streptophyta</taxon>
        <taxon>Embryophyta</taxon>
        <taxon>Tracheophyta</taxon>
        <taxon>Spermatophyta</taxon>
        <taxon>Magnoliopsida</taxon>
        <taxon>Liliopsida</taxon>
        <taxon>Poales</taxon>
        <taxon>Poaceae</taxon>
        <taxon>BOP clade</taxon>
        <taxon>Pooideae</taxon>
        <taxon>Stipodae</taxon>
        <taxon>Brachypodieae</taxon>
        <taxon>Brachypodium</taxon>
    </lineage>
</organism>
<gene>
    <name evidence="2" type="ORF">BRADI_2g26815v3</name>
</gene>
<dbReference type="EnsemblPlants" id="PNT71381">
    <property type="protein sequence ID" value="PNT71381"/>
    <property type="gene ID" value="BRADI_2g26815v3"/>
</dbReference>
<evidence type="ECO:0000313" key="4">
    <source>
        <dbReference type="Proteomes" id="UP000008810"/>
    </source>
</evidence>
<dbReference type="Proteomes" id="UP000008810">
    <property type="component" value="Chromosome 2"/>
</dbReference>
<name>A0A2K2DAT0_BRADI</name>
<proteinExistence type="predicted"/>
<dbReference type="AlphaFoldDB" id="A0A2K2DAT0"/>
<reference evidence="2 3" key="1">
    <citation type="journal article" date="2010" name="Nature">
        <title>Genome sequencing and analysis of the model grass Brachypodium distachyon.</title>
        <authorList>
            <consortium name="International Brachypodium Initiative"/>
        </authorList>
    </citation>
    <scope>NUCLEOTIDE SEQUENCE [LARGE SCALE GENOMIC DNA]</scope>
    <source>
        <strain evidence="2 3">Bd21</strain>
    </source>
</reference>
<reference evidence="2" key="2">
    <citation type="submission" date="2017-06" db="EMBL/GenBank/DDBJ databases">
        <title>WGS assembly of Brachypodium distachyon.</title>
        <authorList>
            <consortium name="The International Brachypodium Initiative"/>
            <person name="Lucas S."/>
            <person name="Harmon-Smith M."/>
            <person name="Lail K."/>
            <person name="Tice H."/>
            <person name="Grimwood J."/>
            <person name="Bruce D."/>
            <person name="Barry K."/>
            <person name="Shu S."/>
            <person name="Lindquist E."/>
            <person name="Wang M."/>
            <person name="Pitluck S."/>
            <person name="Vogel J.P."/>
            <person name="Garvin D.F."/>
            <person name="Mockler T.C."/>
            <person name="Schmutz J."/>
            <person name="Rokhsar D."/>
            <person name="Bevan M.W."/>
        </authorList>
    </citation>
    <scope>NUCLEOTIDE SEQUENCE</scope>
    <source>
        <strain evidence="2">Bd21</strain>
    </source>
</reference>
<keyword evidence="4" id="KW-1185">Reference proteome</keyword>
<feature type="transmembrane region" description="Helical" evidence="1">
    <location>
        <begin position="25"/>
        <end position="48"/>
    </location>
</feature>
<evidence type="ECO:0000313" key="2">
    <source>
        <dbReference type="EMBL" id="PNT71381.1"/>
    </source>
</evidence>
<dbReference type="InParanoid" id="A0A2K2DAT0"/>
<dbReference type="EMBL" id="CM000881">
    <property type="protein sequence ID" value="PNT71381.1"/>
    <property type="molecule type" value="Genomic_DNA"/>
</dbReference>
<keyword evidence="1" id="KW-1133">Transmembrane helix</keyword>